<feature type="binding site" evidence="11">
    <location>
        <position position="342"/>
    </location>
    <ligand>
        <name>ATP</name>
        <dbReference type="ChEBI" id="CHEBI:30616"/>
    </ligand>
</feature>
<keyword evidence="8 13" id="KW-1133">Transmembrane helix</keyword>
<dbReference type="FunFam" id="3.30.200.20:FF:000307">
    <property type="entry name" value="pollen receptor-like kinase 1"/>
    <property type="match status" value="1"/>
</dbReference>
<keyword evidence="2" id="KW-0433">Leucine-rich repeat</keyword>
<dbReference type="InterPro" id="IPR050994">
    <property type="entry name" value="At_inactive_RLKs"/>
</dbReference>
<dbReference type="GO" id="GO:0005524">
    <property type="term" value="F:ATP binding"/>
    <property type="evidence" value="ECO:0007669"/>
    <property type="project" value="UniProtKB-UniRule"/>
</dbReference>
<evidence type="ECO:0000256" key="14">
    <source>
        <dbReference type="SAM" id="SignalP"/>
    </source>
</evidence>
<reference evidence="16 18" key="1">
    <citation type="journal article" date="2017" name="Nature">
        <title>The sunflower genome provides insights into oil metabolism, flowering and Asterid evolution.</title>
        <authorList>
            <person name="Badouin H."/>
            <person name="Gouzy J."/>
            <person name="Grassa C.J."/>
            <person name="Murat F."/>
            <person name="Staton S.E."/>
            <person name="Cottret L."/>
            <person name="Lelandais-Briere C."/>
            <person name="Owens G.L."/>
            <person name="Carrere S."/>
            <person name="Mayjonade B."/>
            <person name="Legrand L."/>
            <person name="Gill N."/>
            <person name="Kane N.C."/>
            <person name="Bowers J.E."/>
            <person name="Hubner S."/>
            <person name="Bellec A."/>
            <person name="Berard A."/>
            <person name="Berges H."/>
            <person name="Blanchet N."/>
            <person name="Boniface M.C."/>
            <person name="Brunel D."/>
            <person name="Catrice O."/>
            <person name="Chaidir N."/>
            <person name="Claudel C."/>
            <person name="Donnadieu C."/>
            <person name="Faraut T."/>
            <person name="Fievet G."/>
            <person name="Helmstetter N."/>
            <person name="King M."/>
            <person name="Knapp S.J."/>
            <person name="Lai Z."/>
            <person name="Le Paslier M.C."/>
            <person name="Lippi Y."/>
            <person name="Lorenzon L."/>
            <person name="Mandel J.R."/>
            <person name="Marage G."/>
            <person name="Marchand G."/>
            <person name="Marquand E."/>
            <person name="Bret-Mestries E."/>
            <person name="Morien E."/>
            <person name="Nambeesan S."/>
            <person name="Nguyen T."/>
            <person name="Pegot-Espagnet P."/>
            <person name="Pouilly N."/>
            <person name="Raftis F."/>
            <person name="Sallet E."/>
            <person name="Schiex T."/>
            <person name="Thomas J."/>
            <person name="Vandecasteele C."/>
            <person name="Vares D."/>
            <person name="Vear F."/>
            <person name="Vautrin S."/>
            <person name="Crespi M."/>
            <person name="Mangin B."/>
            <person name="Burke J.M."/>
            <person name="Salse J."/>
            <person name="Munos S."/>
            <person name="Vincourt P."/>
            <person name="Rieseberg L.H."/>
            <person name="Langlade N.B."/>
        </authorList>
    </citation>
    <scope>NUCLEOTIDE SEQUENCE [LARGE SCALE GENOMIC DNA]</scope>
    <source>
        <strain evidence="18">cv. SF193</strain>
        <tissue evidence="16">Leaves</tissue>
    </source>
</reference>
<dbReference type="InParanoid" id="A0A251UAW4"/>
<dbReference type="PANTHER" id="PTHR48010:SF27">
    <property type="entry name" value="PROTEIN KINASE DOMAIN-CONTAINING PROTEIN"/>
    <property type="match status" value="1"/>
</dbReference>
<name>A0A251UAW4_HELAN</name>
<dbReference type="InterPro" id="IPR013210">
    <property type="entry name" value="LRR_N_plant-typ"/>
</dbReference>
<keyword evidence="5" id="KW-0677">Repeat</keyword>
<evidence type="ECO:0000256" key="6">
    <source>
        <dbReference type="ARBA" id="ARBA00022741"/>
    </source>
</evidence>
<feature type="transmembrane region" description="Helical" evidence="13">
    <location>
        <begin position="234"/>
        <end position="262"/>
    </location>
</feature>
<evidence type="ECO:0000256" key="5">
    <source>
        <dbReference type="ARBA" id="ARBA00022737"/>
    </source>
</evidence>
<evidence type="ECO:0000256" key="9">
    <source>
        <dbReference type="ARBA" id="ARBA00023136"/>
    </source>
</evidence>
<feature type="signal peptide" evidence="14">
    <location>
        <begin position="1"/>
        <end position="30"/>
    </location>
</feature>
<reference evidence="17" key="2">
    <citation type="submission" date="2017-02" db="EMBL/GenBank/DDBJ databases">
        <title>Sunflower complete genome.</title>
        <authorList>
            <person name="Langlade N."/>
            <person name="Munos S."/>
        </authorList>
    </citation>
    <scope>NUCLEOTIDE SEQUENCE [LARGE SCALE GENOMIC DNA]</scope>
    <source>
        <tissue evidence="17">Leaves</tissue>
    </source>
</reference>
<dbReference type="PROSITE" id="PS50011">
    <property type="entry name" value="PROTEIN_KINASE_DOM"/>
    <property type="match status" value="1"/>
</dbReference>
<protein>
    <recommendedName>
        <fullName evidence="15">Protein kinase domain-containing protein</fullName>
    </recommendedName>
</protein>
<feature type="chain" id="PRO_5012897073" description="Protein kinase domain-containing protein" evidence="14">
    <location>
        <begin position="31"/>
        <end position="591"/>
    </location>
</feature>
<dbReference type="SUPFAM" id="SSF52058">
    <property type="entry name" value="L domain-like"/>
    <property type="match status" value="1"/>
</dbReference>
<evidence type="ECO:0000259" key="15">
    <source>
        <dbReference type="PROSITE" id="PS50011"/>
    </source>
</evidence>
<evidence type="ECO:0000256" key="10">
    <source>
        <dbReference type="ARBA" id="ARBA00023180"/>
    </source>
</evidence>
<dbReference type="EMBL" id="MNCJ02000322">
    <property type="protein sequence ID" value="KAF5798052.1"/>
    <property type="molecule type" value="Genomic_DNA"/>
</dbReference>
<sequence>MCEKLVMKLCSYQLILPIFVLLSLKPLVCADLNSDKKALLEFVTAVPHSPKLKWGNASICTSWVGITCNSDGTRVISVRLPAVGLTGPIPPSTLGKLDALRVLSLRSNYLNGSLPSDLLSLPSLRSLFLQHNNFTTNIPAFFPHHLHILDLSFNSFTGSIPPNIQYLAHLYLQNNSLCGPIPDAIFVNLQHVNVSYNNLKGSIPFSLKTFPSSSFVGNPLLCGLPLKPCSKRKLTLWGIVAIAVVGGVAVILLAVTIVFCGLRKESTSGESTLQRRRPGDKPRAEYGGGVVETDDNKLVFFGSYINFDLEELLRASAEVIGKGSFGTTYKAVMEESMTVIVKRLNQAVVSKQDFEQQMKLIERVGHHQNVVPLRAFFYSQDEKLLVYDYYAAGSLMTLLHGSSDTGRTAFDWENRVKIAMGTARGIAHIHSIGGPGFTHGNIKSSNILIDHEMDACITDIGLVPIMPTTAPSSQSPGYRAPEVQETHQHSHKSDVYSFGVLLLELLTRKQPIQSPVRREMVNLPRWVQSVVREEWTSEVFDVELMRFHNIQEEMMQVLQIGLACVARVPENRPTIHQVVRMMEQAASPAAV</sequence>
<evidence type="ECO:0000256" key="3">
    <source>
        <dbReference type="ARBA" id="ARBA00022692"/>
    </source>
</evidence>
<dbReference type="Gene3D" id="3.80.10.10">
    <property type="entry name" value="Ribonuclease Inhibitor"/>
    <property type="match status" value="2"/>
</dbReference>
<evidence type="ECO:0000256" key="13">
    <source>
        <dbReference type="SAM" id="Phobius"/>
    </source>
</evidence>
<evidence type="ECO:0000256" key="4">
    <source>
        <dbReference type="ARBA" id="ARBA00022729"/>
    </source>
</evidence>
<dbReference type="Proteomes" id="UP000215914">
    <property type="component" value="Chromosome 7"/>
</dbReference>
<accession>A0A251UAW4</accession>
<dbReference type="Gene3D" id="3.30.200.20">
    <property type="entry name" value="Phosphorylase Kinase, domain 1"/>
    <property type="match status" value="1"/>
</dbReference>
<dbReference type="Pfam" id="PF00069">
    <property type="entry name" value="Pkinase"/>
    <property type="match status" value="1"/>
</dbReference>
<dbReference type="Pfam" id="PF00560">
    <property type="entry name" value="LRR_1"/>
    <property type="match status" value="2"/>
</dbReference>
<dbReference type="Pfam" id="PF08263">
    <property type="entry name" value="LRRNT_2"/>
    <property type="match status" value="1"/>
</dbReference>
<evidence type="ECO:0000313" key="17">
    <source>
        <dbReference type="EMBL" id="OTG19922.1"/>
    </source>
</evidence>
<evidence type="ECO:0000256" key="2">
    <source>
        <dbReference type="ARBA" id="ARBA00022614"/>
    </source>
</evidence>
<evidence type="ECO:0000313" key="18">
    <source>
        <dbReference type="Proteomes" id="UP000215914"/>
    </source>
</evidence>
<dbReference type="FunFam" id="3.80.10.10:FF:000400">
    <property type="entry name" value="Nuclear pore complex protein NUP107"/>
    <property type="match status" value="1"/>
</dbReference>
<keyword evidence="9 13" id="KW-0472">Membrane</keyword>
<evidence type="ECO:0000256" key="11">
    <source>
        <dbReference type="PROSITE-ProRule" id="PRU10141"/>
    </source>
</evidence>
<dbReference type="EMBL" id="CM007896">
    <property type="protein sequence ID" value="OTG19922.1"/>
    <property type="molecule type" value="Genomic_DNA"/>
</dbReference>
<dbReference type="InterPro" id="IPR001611">
    <property type="entry name" value="Leu-rich_rpt"/>
</dbReference>
<keyword evidence="7 11" id="KW-0067">ATP-binding</keyword>
<keyword evidence="3 13" id="KW-0812">Transmembrane</keyword>
<dbReference type="GO" id="GO:0016020">
    <property type="term" value="C:membrane"/>
    <property type="evidence" value="ECO:0007669"/>
    <property type="project" value="UniProtKB-SubCell"/>
</dbReference>
<keyword evidence="4 14" id="KW-0732">Signal</keyword>
<dbReference type="GO" id="GO:0004672">
    <property type="term" value="F:protein kinase activity"/>
    <property type="evidence" value="ECO:0007669"/>
    <property type="project" value="InterPro"/>
</dbReference>
<evidence type="ECO:0000256" key="7">
    <source>
        <dbReference type="ARBA" id="ARBA00022840"/>
    </source>
</evidence>
<feature type="domain" description="Protein kinase" evidence="15">
    <location>
        <begin position="314"/>
        <end position="590"/>
    </location>
</feature>
<dbReference type="AlphaFoldDB" id="A0A251UAW4"/>
<keyword evidence="16" id="KW-0808">Transferase</keyword>
<dbReference type="Gramene" id="mRNA:HanXRQr2_Chr07g0288141">
    <property type="protein sequence ID" value="mRNA:HanXRQr2_Chr07g0288141"/>
    <property type="gene ID" value="HanXRQr2_Chr07g0288141"/>
</dbReference>
<dbReference type="PANTHER" id="PTHR48010">
    <property type="entry name" value="OS05G0588300 PROTEIN"/>
    <property type="match status" value="1"/>
</dbReference>
<proteinExistence type="predicted"/>
<keyword evidence="10" id="KW-0325">Glycoprotein</keyword>
<evidence type="ECO:0000256" key="1">
    <source>
        <dbReference type="ARBA" id="ARBA00004370"/>
    </source>
</evidence>
<reference evidence="16" key="3">
    <citation type="submission" date="2020-06" db="EMBL/GenBank/DDBJ databases">
        <title>Helianthus annuus Genome sequencing and assembly Release 2.</title>
        <authorList>
            <person name="Gouzy J."/>
            <person name="Langlade N."/>
            <person name="Munos S."/>
        </authorList>
    </citation>
    <scope>NUCLEOTIDE SEQUENCE</scope>
    <source>
        <tissue evidence="16">Leaves</tissue>
    </source>
</reference>
<dbReference type="PROSITE" id="PS00107">
    <property type="entry name" value="PROTEIN_KINASE_ATP"/>
    <property type="match status" value="1"/>
</dbReference>
<evidence type="ECO:0000313" key="16">
    <source>
        <dbReference type="EMBL" id="KAF5798052.1"/>
    </source>
</evidence>
<keyword evidence="6 11" id="KW-0547">Nucleotide-binding</keyword>
<evidence type="ECO:0000256" key="8">
    <source>
        <dbReference type="ARBA" id="ARBA00022989"/>
    </source>
</evidence>
<dbReference type="InterPro" id="IPR017441">
    <property type="entry name" value="Protein_kinase_ATP_BS"/>
</dbReference>
<dbReference type="Gene3D" id="1.10.510.10">
    <property type="entry name" value="Transferase(Phosphotransferase) domain 1"/>
    <property type="match status" value="1"/>
</dbReference>
<dbReference type="FunFam" id="1.10.510.10:FF:000095">
    <property type="entry name" value="protein STRUBBELIG-RECEPTOR FAMILY 8"/>
    <property type="match status" value="1"/>
</dbReference>
<dbReference type="InterPro" id="IPR011009">
    <property type="entry name" value="Kinase-like_dom_sf"/>
</dbReference>
<dbReference type="InterPro" id="IPR000719">
    <property type="entry name" value="Prot_kinase_dom"/>
</dbReference>
<dbReference type="SUPFAM" id="SSF56112">
    <property type="entry name" value="Protein kinase-like (PK-like)"/>
    <property type="match status" value="1"/>
</dbReference>
<keyword evidence="18" id="KW-1185">Reference proteome</keyword>
<dbReference type="OMA" id="DHEMDAC"/>
<dbReference type="Pfam" id="PF13855">
    <property type="entry name" value="LRR_8"/>
    <property type="match status" value="1"/>
</dbReference>
<gene>
    <name evidence="17" type="ORF">HannXRQ_Chr07g0187271</name>
    <name evidence="16" type="ORF">HanXRQr2_Chr07g0288141</name>
</gene>
<evidence type="ECO:0000256" key="12">
    <source>
        <dbReference type="SAM" id="MobiDB-lite"/>
    </source>
</evidence>
<dbReference type="InterPro" id="IPR032675">
    <property type="entry name" value="LRR_dom_sf"/>
</dbReference>
<comment type="subcellular location">
    <subcellularLocation>
        <location evidence="1">Membrane</location>
    </subcellularLocation>
</comment>
<feature type="region of interest" description="Disordered" evidence="12">
    <location>
        <begin position="470"/>
        <end position="490"/>
    </location>
</feature>
<organism evidence="17 18">
    <name type="scientific">Helianthus annuus</name>
    <name type="common">Common sunflower</name>
    <dbReference type="NCBI Taxonomy" id="4232"/>
    <lineage>
        <taxon>Eukaryota</taxon>
        <taxon>Viridiplantae</taxon>
        <taxon>Streptophyta</taxon>
        <taxon>Embryophyta</taxon>
        <taxon>Tracheophyta</taxon>
        <taxon>Spermatophyta</taxon>
        <taxon>Magnoliopsida</taxon>
        <taxon>eudicotyledons</taxon>
        <taxon>Gunneridae</taxon>
        <taxon>Pentapetalae</taxon>
        <taxon>asterids</taxon>
        <taxon>campanulids</taxon>
        <taxon>Asterales</taxon>
        <taxon>Asteraceae</taxon>
        <taxon>Asteroideae</taxon>
        <taxon>Heliantheae alliance</taxon>
        <taxon>Heliantheae</taxon>
        <taxon>Helianthus</taxon>
    </lineage>
</organism>